<feature type="transmembrane region" description="Helical" evidence="5">
    <location>
        <begin position="254"/>
        <end position="273"/>
    </location>
</feature>
<evidence type="ECO:0000256" key="4">
    <source>
        <dbReference type="ARBA" id="ARBA00023136"/>
    </source>
</evidence>
<feature type="transmembrane region" description="Helical" evidence="5">
    <location>
        <begin position="6"/>
        <end position="27"/>
    </location>
</feature>
<organism evidence="6 7">
    <name type="scientific">Desmophyllum pertusum</name>
    <dbReference type="NCBI Taxonomy" id="174260"/>
    <lineage>
        <taxon>Eukaryota</taxon>
        <taxon>Metazoa</taxon>
        <taxon>Cnidaria</taxon>
        <taxon>Anthozoa</taxon>
        <taxon>Hexacorallia</taxon>
        <taxon>Scleractinia</taxon>
        <taxon>Caryophylliina</taxon>
        <taxon>Caryophylliidae</taxon>
        <taxon>Desmophyllum</taxon>
    </lineage>
</organism>
<dbReference type="EMBL" id="MU826879">
    <property type="protein sequence ID" value="KAJ7369913.1"/>
    <property type="molecule type" value="Genomic_DNA"/>
</dbReference>
<name>A0A9X0CPY3_9CNID</name>
<evidence type="ECO:0008006" key="8">
    <source>
        <dbReference type="Google" id="ProtNLM"/>
    </source>
</evidence>
<keyword evidence="4 5" id="KW-0472">Membrane</keyword>
<feature type="transmembrane region" description="Helical" evidence="5">
    <location>
        <begin position="158"/>
        <end position="181"/>
    </location>
</feature>
<dbReference type="Pfam" id="PF02535">
    <property type="entry name" value="Zip"/>
    <property type="match status" value="1"/>
</dbReference>
<evidence type="ECO:0000256" key="3">
    <source>
        <dbReference type="ARBA" id="ARBA00022989"/>
    </source>
</evidence>
<evidence type="ECO:0000256" key="2">
    <source>
        <dbReference type="ARBA" id="ARBA00022692"/>
    </source>
</evidence>
<protein>
    <recommendedName>
        <fullName evidence="8">Zinc transporter ZIP1</fullName>
    </recommendedName>
</protein>
<evidence type="ECO:0000313" key="7">
    <source>
        <dbReference type="Proteomes" id="UP001163046"/>
    </source>
</evidence>
<keyword evidence="3 5" id="KW-1133">Transmembrane helix</keyword>
<feature type="transmembrane region" description="Helical" evidence="5">
    <location>
        <begin position="222"/>
        <end position="242"/>
    </location>
</feature>
<dbReference type="OrthoDB" id="448280at2759"/>
<reference evidence="6" key="1">
    <citation type="submission" date="2023-01" db="EMBL/GenBank/DDBJ databases">
        <title>Genome assembly of the deep-sea coral Lophelia pertusa.</title>
        <authorList>
            <person name="Herrera S."/>
            <person name="Cordes E."/>
        </authorList>
    </citation>
    <scope>NUCLEOTIDE SEQUENCE</scope>
    <source>
        <strain evidence="6">USNM1676648</strain>
        <tissue evidence="6">Polyp</tissue>
    </source>
</reference>
<dbReference type="GO" id="GO:0005385">
    <property type="term" value="F:zinc ion transmembrane transporter activity"/>
    <property type="evidence" value="ECO:0007669"/>
    <property type="project" value="TreeGrafter"/>
</dbReference>
<evidence type="ECO:0000313" key="6">
    <source>
        <dbReference type="EMBL" id="KAJ7369913.1"/>
    </source>
</evidence>
<evidence type="ECO:0000256" key="1">
    <source>
        <dbReference type="ARBA" id="ARBA00004141"/>
    </source>
</evidence>
<keyword evidence="7" id="KW-1185">Reference proteome</keyword>
<proteinExistence type="predicted"/>
<keyword evidence="2 5" id="KW-0812">Transmembrane</keyword>
<accession>A0A9X0CPY3</accession>
<feature type="transmembrane region" description="Helical" evidence="5">
    <location>
        <begin position="187"/>
        <end position="210"/>
    </location>
</feature>
<comment type="caution">
    <text evidence="6">The sequence shown here is derived from an EMBL/GenBank/DDBJ whole genome shotgun (WGS) entry which is preliminary data.</text>
</comment>
<gene>
    <name evidence="6" type="ORF">OS493_035486</name>
</gene>
<dbReference type="PANTHER" id="PTHR11040:SF140">
    <property type="entry name" value="ZRT (ZRT), IRT- (IRT-) LIKE PROTEIN TRANSPORTER"/>
    <property type="match status" value="1"/>
</dbReference>
<dbReference type="GO" id="GO:0005886">
    <property type="term" value="C:plasma membrane"/>
    <property type="evidence" value="ECO:0007669"/>
    <property type="project" value="TreeGrafter"/>
</dbReference>
<sequence length="299" mass="32886">MDHYGIKGIAIAILFLLTLFAGLLPLKIRGGQASTRQRFLSYCNCFAGGVFFATCLLDLLPMIREKYQQAFNLAGIHTVFPVAEFTTCMGFFLVLTIEQIVHKFHDTSFLHGSHGSHGHNEPLLGEIQRSEDTFYSDSSSSSFRTQKKKLAKPGESSLRTYILIVALSMHSVFEGLALGLITDVDRLAQIAGAIVIHKSIIAFSLSVNLVQHEMETKTVVKSALLFSIMGPIGIAIGMAVLRNSTELSSSFASGILQGIANGTFLFVTFFEIFQRELAERGNRLLKFITAEPNETGEKQ</sequence>
<feature type="transmembrane region" description="Helical" evidence="5">
    <location>
        <begin position="75"/>
        <end position="95"/>
    </location>
</feature>
<dbReference type="InterPro" id="IPR003689">
    <property type="entry name" value="ZIP"/>
</dbReference>
<feature type="transmembrane region" description="Helical" evidence="5">
    <location>
        <begin position="39"/>
        <end position="63"/>
    </location>
</feature>
<dbReference type="AlphaFoldDB" id="A0A9X0CPY3"/>
<dbReference type="Proteomes" id="UP001163046">
    <property type="component" value="Unassembled WGS sequence"/>
</dbReference>
<evidence type="ECO:0000256" key="5">
    <source>
        <dbReference type="SAM" id="Phobius"/>
    </source>
</evidence>
<comment type="subcellular location">
    <subcellularLocation>
        <location evidence="1">Membrane</location>
        <topology evidence="1">Multi-pass membrane protein</topology>
    </subcellularLocation>
</comment>
<dbReference type="PANTHER" id="PTHR11040">
    <property type="entry name" value="ZINC/IRON TRANSPORTER"/>
    <property type="match status" value="1"/>
</dbReference>